<protein>
    <submittedName>
        <fullName evidence="2">Uncharacterized protein</fullName>
    </submittedName>
</protein>
<dbReference type="RefSeq" id="WP_062965331.1">
    <property type="nucleotide sequence ID" value="NZ_JAJFOE010000001.1"/>
</dbReference>
<accession>A0A378WWW0</accession>
<keyword evidence="1" id="KW-1133">Transmembrane helix</keyword>
<keyword evidence="1" id="KW-0812">Transmembrane</keyword>
<reference evidence="2 3" key="1">
    <citation type="submission" date="2018-06" db="EMBL/GenBank/DDBJ databases">
        <authorList>
            <consortium name="Pathogen Informatics"/>
            <person name="Doyle S."/>
        </authorList>
    </citation>
    <scope>NUCLEOTIDE SEQUENCE [LARGE SCALE GENOMIC DNA]</scope>
    <source>
        <strain evidence="2 3">NCTC13184</strain>
    </source>
</reference>
<evidence type="ECO:0000313" key="2">
    <source>
        <dbReference type="EMBL" id="SUA44941.1"/>
    </source>
</evidence>
<feature type="transmembrane region" description="Helical" evidence="1">
    <location>
        <begin position="65"/>
        <end position="85"/>
    </location>
</feature>
<dbReference type="AlphaFoldDB" id="A0A378WWW0"/>
<dbReference type="EMBL" id="UGRU01000001">
    <property type="protein sequence ID" value="SUA44941.1"/>
    <property type="molecule type" value="Genomic_DNA"/>
</dbReference>
<proteinExistence type="predicted"/>
<gene>
    <name evidence="2" type="ORF">NCTC13184_03463</name>
</gene>
<evidence type="ECO:0000256" key="1">
    <source>
        <dbReference type="SAM" id="Phobius"/>
    </source>
</evidence>
<evidence type="ECO:0000313" key="3">
    <source>
        <dbReference type="Proteomes" id="UP000255082"/>
    </source>
</evidence>
<organism evidence="2 3">
    <name type="scientific">Nocardia africana</name>
    <dbReference type="NCBI Taxonomy" id="134964"/>
    <lineage>
        <taxon>Bacteria</taxon>
        <taxon>Bacillati</taxon>
        <taxon>Actinomycetota</taxon>
        <taxon>Actinomycetes</taxon>
        <taxon>Mycobacteriales</taxon>
        <taxon>Nocardiaceae</taxon>
        <taxon>Nocardia</taxon>
    </lineage>
</organism>
<keyword evidence="1" id="KW-0472">Membrane</keyword>
<dbReference type="Proteomes" id="UP000255082">
    <property type="component" value="Unassembled WGS sequence"/>
</dbReference>
<name>A0A378WWW0_9NOCA</name>
<sequence>MSGAGATPPEDVIFELCPFHLARAAFFVSVLPVFYKLAIEGVTVTTEYDLSNGHVSTSDNLASQLGGVAVWIVLAVAAGISEWYLRSKSVEWPAAAREMLVRFRLASTPKSD</sequence>